<keyword evidence="1" id="KW-1133">Transmembrane helix</keyword>
<protein>
    <submittedName>
        <fullName evidence="2">Uncharacterized protein</fullName>
    </submittedName>
</protein>
<keyword evidence="1" id="KW-0472">Membrane</keyword>
<evidence type="ECO:0000313" key="2">
    <source>
        <dbReference type="EMBL" id="PRY65425.1"/>
    </source>
</evidence>
<feature type="transmembrane region" description="Helical" evidence="1">
    <location>
        <begin position="55"/>
        <end position="79"/>
    </location>
</feature>
<evidence type="ECO:0000256" key="1">
    <source>
        <dbReference type="SAM" id="Phobius"/>
    </source>
</evidence>
<accession>A0A2T0V5G3</accession>
<organism evidence="2 3">
    <name type="scientific">Glaciihabitans tibetensis</name>
    <dbReference type="NCBI Taxonomy" id="1266600"/>
    <lineage>
        <taxon>Bacteria</taxon>
        <taxon>Bacillati</taxon>
        <taxon>Actinomycetota</taxon>
        <taxon>Actinomycetes</taxon>
        <taxon>Micrococcales</taxon>
        <taxon>Microbacteriaceae</taxon>
        <taxon>Glaciihabitans</taxon>
    </lineage>
</organism>
<dbReference type="Proteomes" id="UP000237983">
    <property type="component" value="Unassembled WGS sequence"/>
</dbReference>
<reference evidence="2 3" key="1">
    <citation type="submission" date="2018-03" db="EMBL/GenBank/DDBJ databases">
        <title>Genomic Encyclopedia of Type Strains, Phase III (KMG-III): the genomes of soil and plant-associated and newly described type strains.</title>
        <authorList>
            <person name="Whitman W."/>
        </authorList>
    </citation>
    <scope>NUCLEOTIDE SEQUENCE [LARGE SCALE GENOMIC DNA]</scope>
    <source>
        <strain evidence="2 3">CGMCC 1.12484</strain>
    </source>
</reference>
<sequence length="84" mass="8681">MSTYTAEMAVKSHRALWIAGAVVLILVAVAVLSSWTSRCADYATGGGLCVYEPALGLPQSIVLAVASVGAAAFCVYRAYRAGRG</sequence>
<dbReference type="AlphaFoldDB" id="A0A2T0V5G3"/>
<feature type="transmembrane region" description="Helical" evidence="1">
    <location>
        <begin position="15"/>
        <end position="35"/>
    </location>
</feature>
<keyword evidence="3" id="KW-1185">Reference proteome</keyword>
<comment type="caution">
    <text evidence="2">The sequence shown here is derived from an EMBL/GenBank/DDBJ whole genome shotgun (WGS) entry which is preliminary data.</text>
</comment>
<evidence type="ECO:0000313" key="3">
    <source>
        <dbReference type="Proteomes" id="UP000237983"/>
    </source>
</evidence>
<name>A0A2T0V5G3_9MICO</name>
<proteinExistence type="predicted"/>
<dbReference type="EMBL" id="PVTL01000010">
    <property type="protein sequence ID" value="PRY65425.1"/>
    <property type="molecule type" value="Genomic_DNA"/>
</dbReference>
<gene>
    <name evidence="2" type="ORF">B0I08_11057</name>
</gene>
<keyword evidence="1" id="KW-0812">Transmembrane</keyword>